<feature type="transmembrane region" description="Helical" evidence="1">
    <location>
        <begin position="290"/>
        <end position="310"/>
    </location>
</feature>
<keyword evidence="1" id="KW-1133">Transmembrane helix</keyword>
<accession>A0A9P4M6N5</accession>
<dbReference type="PANTHER" id="PTHR36124:SF1">
    <property type="entry name" value="ER-BOUND OXYGENASE MPAB_MPAB'_RUBBER OXYGENASE CATALYTIC DOMAIN-CONTAINING PROTEIN"/>
    <property type="match status" value="1"/>
</dbReference>
<name>A0A9P4M6N5_9PEZI</name>
<dbReference type="PANTHER" id="PTHR36124">
    <property type="match status" value="1"/>
</dbReference>
<dbReference type="Proteomes" id="UP000799772">
    <property type="component" value="Unassembled WGS sequence"/>
</dbReference>
<proteinExistence type="predicted"/>
<evidence type="ECO:0000313" key="4">
    <source>
        <dbReference type="Proteomes" id="UP000799772"/>
    </source>
</evidence>
<feature type="domain" description="ER-bound oxygenase mpaB/mpaB'/Rubber oxygenase catalytic" evidence="2">
    <location>
        <begin position="101"/>
        <end position="287"/>
    </location>
</feature>
<keyword evidence="1" id="KW-0812">Transmembrane</keyword>
<dbReference type="OrthoDB" id="545169at2759"/>
<comment type="caution">
    <text evidence="3">The sequence shown here is derived from an EMBL/GenBank/DDBJ whole genome shotgun (WGS) entry which is preliminary data.</text>
</comment>
<keyword evidence="4" id="KW-1185">Reference proteome</keyword>
<protein>
    <recommendedName>
        <fullName evidence="2">ER-bound oxygenase mpaB/mpaB'/Rubber oxygenase catalytic domain-containing protein</fullName>
    </recommendedName>
</protein>
<gene>
    <name evidence="3" type="ORF">NA57DRAFT_39247</name>
</gene>
<dbReference type="Pfam" id="PF09995">
    <property type="entry name" value="MPAB_Lcp_cat"/>
    <property type="match status" value="1"/>
</dbReference>
<feature type="transmembrane region" description="Helical" evidence="1">
    <location>
        <begin position="13"/>
        <end position="33"/>
    </location>
</feature>
<evidence type="ECO:0000259" key="2">
    <source>
        <dbReference type="Pfam" id="PF09995"/>
    </source>
</evidence>
<dbReference type="InterPro" id="IPR018713">
    <property type="entry name" value="MPAB/Lcp_cat_dom"/>
</dbReference>
<sequence length="416" mass="47674">MLDRILPILSTDYSWTAAAVALLVGYVTICKVLRYQRARSNPYLQLYKTREDYSRMTAQHAYEIFGLTYALEFPWLLDLATKISTYRTIAMPSVAKLLVSTGQFNEPKHAPKRYADTALLIGEFVAQPPGSSRSVAALARTNYLHEIYQKAGKISNKDMIYVLGAFVLIPIRFVNRWGYRKLSPLETCAFATHWKRIGDGMHITWEPFPSNASGFKDGLQWLEELDAWCAQYESENWVADENSYKVGQMGTTKMFSRVPQSFRPILDRVISALMDDWLRTVMMFPKPSPIYGLAISSFFAIQGFVIRNFLPPRPFSRAVKSSSLMYDPKTERYNYKGYDIEPWYVKPTTSNRYGLDAWYNWILGNEIPGSSDKFVPGGIRIEDTGPYKYIGKGKKEFEREKEHLFAMNLGGCPFGH</sequence>
<evidence type="ECO:0000313" key="3">
    <source>
        <dbReference type="EMBL" id="KAF2099055.1"/>
    </source>
</evidence>
<dbReference type="EMBL" id="ML978126">
    <property type="protein sequence ID" value="KAF2099055.1"/>
    <property type="molecule type" value="Genomic_DNA"/>
</dbReference>
<dbReference type="GO" id="GO:0016491">
    <property type="term" value="F:oxidoreductase activity"/>
    <property type="evidence" value="ECO:0007669"/>
    <property type="project" value="InterPro"/>
</dbReference>
<keyword evidence="1" id="KW-0472">Membrane</keyword>
<organism evidence="3 4">
    <name type="scientific">Rhizodiscina lignyota</name>
    <dbReference type="NCBI Taxonomy" id="1504668"/>
    <lineage>
        <taxon>Eukaryota</taxon>
        <taxon>Fungi</taxon>
        <taxon>Dikarya</taxon>
        <taxon>Ascomycota</taxon>
        <taxon>Pezizomycotina</taxon>
        <taxon>Dothideomycetes</taxon>
        <taxon>Pleosporomycetidae</taxon>
        <taxon>Aulographales</taxon>
        <taxon>Rhizodiscinaceae</taxon>
        <taxon>Rhizodiscina</taxon>
    </lineage>
</organism>
<evidence type="ECO:0000256" key="1">
    <source>
        <dbReference type="SAM" id="Phobius"/>
    </source>
</evidence>
<reference evidence="3" key="1">
    <citation type="journal article" date="2020" name="Stud. Mycol.">
        <title>101 Dothideomycetes genomes: a test case for predicting lifestyles and emergence of pathogens.</title>
        <authorList>
            <person name="Haridas S."/>
            <person name="Albert R."/>
            <person name="Binder M."/>
            <person name="Bloem J."/>
            <person name="Labutti K."/>
            <person name="Salamov A."/>
            <person name="Andreopoulos B."/>
            <person name="Baker S."/>
            <person name="Barry K."/>
            <person name="Bills G."/>
            <person name="Bluhm B."/>
            <person name="Cannon C."/>
            <person name="Castanera R."/>
            <person name="Culley D."/>
            <person name="Daum C."/>
            <person name="Ezra D."/>
            <person name="Gonzalez J."/>
            <person name="Henrissat B."/>
            <person name="Kuo A."/>
            <person name="Liang C."/>
            <person name="Lipzen A."/>
            <person name="Lutzoni F."/>
            <person name="Magnuson J."/>
            <person name="Mondo S."/>
            <person name="Nolan M."/>
            <person name="Ohm R."/>
            <person name="Pangilinan J."/>
            <person name="Park H.-J."/>
            <person name="Ramirez L."/>
            <person name="Alfaro M."/>
            <person name="Sun H."/>
            <person name="Tritt A."/>
            <person name="Yoshinaga Y."/>
            <person name="Zwiers L.-H."/>
            <person name="Turgeon B."/>
            <person name="Goodwin S."/>
            <person name="Spatafora J."/>
            <person name="Crous P."/>
            <person name="Grigoriev I."/>
        </authorList>
    </citation>
    <scope>NUCLEOTIDE SEQUENCE</scope>
    <source>
        <strain evidence="3">CBS 133067</strain>
    </source>
</reference>
<dbReference type="InterPro" id="IPR046366">
    <property type="entry name" value="MPAB"/>
</dbReference>
<dbReference type="AlphaFoldDB" id="A0A9P4M6N5"/>